<protein>
    <submittedName>
        <fullName evidence="1">Uncharacterized protein</fullName>
    </submittedName>
</protein>
<evidence type="ECO:0000313" key="1">
    <source>
        <dbReference type="EMBL" id="QPD06328.1"/>
    </source>
</evidence>
<dbReference type="AlphaFoldDB" id="A0A7S8FI73"/>
<organism evidence="1 2">
    <name type="scientific">Candidatus Nitrospira kreftii</name>
    <dbReference type="NCBI Taxonomy" id="2652173"/>
    <lineage>
        <taxon>Bacteria</taxon>
        <taxon>Pseudomonadati</taxon>
        <taxon>Nitrospirota</taxon>
        <taxon>Nitrospiria</taxon>
        <taxon>Nitrospirales</taxon>
        <taxon>Nitrospiraceae</taxon>
        <taxon>Nitrospira</taxon>
    </lineage>
</organism>
<name>A0A7S8FI73_9BACT</name>
<dbReference type="Proteomes" id="UP000593737">
    <property type="component" value="Chromosome"/>
</dbReference>
<sequence length="65" mass="7604">MNGHVKLGHLSKNFSPPDRIETQIHRRRKVKIFSPLQIEWDDFHPFGTELSQVDRHIECNPAPDS</sequence>
<gene>
    <name evidence="1" type="ORF">Nkreftii_004102</name>
</gene>
<proteinExistence type="predicted"/>
<dbReference type="EMBL" id="CP047423">
    <property type="protein sequence ID" value="QPD06328.1"/>
    <property type="molecule type" value="Genomic_DNA"/>
</dbReference>
<reference evidence="1 2" key="1">
    <citation type="journal article" date="2020" name="ISME J.">
        <title>Enrichment and physiological characterization of a novel comammox Nitrospira indicates ammonium inhibition of complete nitrification.</title>
        <authorList>
            <person name="Sakoula D."/>
            <person name="Koch H."/>
            <person name="Frank J."/>
            <person name="Jetten M.S.M."/>
            <person name="van Kessel M.A.H.J."/>
            <person name="Lucker S."/>
        </authorList>
    </citation>
    <scope>NUCLEOTIDE SEQUENCE [LARGE SCALE GENOMIC DNA]</scope>
    <source>
        <strain evidence="1">Comreactor17</strain>
    </source>
</reference>
<dbReference type="KEGG" id="nkf:Nkreftii_004102"/>
<evidence type="ECO:0000313" key="2">
    <source>
        <dbReference type="Proteomes" id="UP000593737"/>
    </source>
</evidence>
<accession>A0A7S8FI73</accession>